<evidence type="ECO:0000256" key="2">
    <source>
        <dbReference type="ARBA" id="ARBA00022679"/>
    </source>
</evidence>
<dbReference type="GO" id="GO:0000162">
    <property type="term" value="P:L-tryptophan biosynthetic process"/>
    <property type="evidence" value="ECO:0007669"/>
    <property type="project" value="TreeGrafter"/>
</dbReference>
<feature type="domain" description="Chorismate-utilising enzyme C-terminal" evidence="3">
    <location>
        <begin position="209"/>
        <end position="462"/>
    </location>
</feature>
<evidence type="ECO:0000259" key="3">
    <source>
        <dbReference type="Pfam" id="PF00425"/>
    </source>
</evidence>
<dbReference type="InterPro" id="IPR005802">
    <property type="entry name" value="ADC_synth_comp_1"/>
</dbReference>
<dbReference type="EC" id="2.6.1.85" evidence="1"/>
<evidence type="ECO:0000313" key="6">
    <source>
        <dbReference type="Proteomes" id="UP000218327"/>
    </source>
</evidence>
<keyword evidence="2" id="KW-0808">Transferase</keyword>
<name>A0A2A5B3I3_9GAMM</name>
<comment type="caution">
    <text evidence="5">The sequence shown here is derived from an EMBL/GenBank/DDBJ whole genome shotgun (WGS) entry which is preliminary data.</text>
</comment>
<dbReference type="InterPro" id="IPR019999">
    <property type="entry name" value="Anth_synth_I-like"/>
</dbReference>
<dbReference type="PANTHER" id="PTHR11236">
    <property type="entry name" value="AMINOBENZOATE/ANTHRANILATE SYNTHASE"/>
    <property type="match status" value="1"/>
</dbReference>
<dbReference type="PANTHER" id="PTHR11236:SF50">
    <property type="entry name" value="AMINODEOXYCHORISMATE SYNTHASE COMPONENT 1"/>
    <property type="match status" value="1"/>
</dbReference>
<reference evidence="6" key="1">
    <citation type="submission" date="2017-08" db="EMBL/GenBank/DDBJ databases">
        <title>A dynamic microbial community with high functional redundancy inhabits the cold, oxic subseafloor aquifer.</title>
        <authorList>
            <person name="Tully B.J."/>
            <person name="Wheat C.G."/>
            <person name="Glazer B.T."/>
            <person name="Huber J.A."/>
        </authorList>
    </citation>
    <scope>NUCLEOTIDE SEQUENCE [LARGE SCALE GENOMIC DNA]</scope>
</reference>
<dbReference type="Pfam" id="PF04715">
    <property type="entry name" value="Anth_synt_I_N"/>
    <property type="match status" value="1"/>
</dbReference>
<dbReference type="GO" id="GO:0009396">
    <property type="term" value="P:folic acid-containing compound biosynthetic process"/>
    <property type="evidence" value="ECO:0007669"/>
    <property type="project" value="InterPro"/>
</dbReference>
<evidence type="ECO:0000256" key="1">
    <source>
        <dbReference type="ARBA" id="ARBA00013139"/>
    </source>
</evidence>
<dbReference type="GO" id="GO:0046820">
    <property type="term" value="F:4-amino-4-deoxychorismate synthase activity"/>
    <property type="evidence" value="ECO:0007669"/>
    <property type="project" value="UniProtKB-EC"/>
</dbReference>
<dbReference type="EMBL" id="NVVJ01000013">
    <property type="protein sequence ID" value="PCJ26093.1"/>
    <property type="molecule type" value="Genomic_DNA"/>
</dbReference>
<dbReference type="NCBIfam" id="TIGR00553">
    <property type="entry name" value="pabB"/>
    <property type="match status" value="1"/>
</dbReference>
<evidence type="ECO:0000313" key="5">
    <source>
        <dbReference type="EMBL" id="PCJ26093.1"/>
    </source>
</evidence>
<dbReference type="PROSITE" id="PS50096">
    <property type="entry name" value="IQ"/>
    <property type="match status" value="1"/>
</dbReference>
<organism evidence="5 6">
    <name type="scientific">SAR86 cluster bacterium</name>
    <dbReference type="NCBI Taxonomy" id="2030880"/>
    <lineage>
        <taxon>Bacteria</taxon>
        <taxon>Pseudomonadati</taxon>
        <taxon>Pseudomonadota</taxon>
        <taxon>Gammaproteobacteria</taxon>
        <taxon>SAR86 cluster</taxon>
    </lineage>
</organism>
<sequence>MSLNTKPPTCFELAYNRDSSRLMRRLSLLEMPAFLDSSAYQGDSARYDILSAAPAANIKIESGHVIVSDPEFSVSSNTGIELDKLLSIIRQLKAKYLASADQHQALGVGLPFQGGIIGYLGYPELLGASTFNINEAFVGIYLWAVVVDHQQCSCRLVFHPVCSDSDRAQIHTLLHSDNTDSPASPYSASYSSPEPAFTLKSSFKNHLSRDEYRNAFNQIKQYIDAGDCYQVNLTQSFRAECSGNPLDAYLSLRNATQAPFSAYMNWQSGALLSLSPERFLSLRDNTVLTQPIKGTRPRSEDSNTDAQLASALVESEKDRAENLMIVDLLRNDLGRVCKTGSVKANQLFALQSFSNVHHMVSSISGELAQGLGAFELLASCFPGGSITGAPKLRAMEIIEQLEQASRRAYCGSVFYLSANGNMDSSITIRTLLWQQDHILCWAGGGIVADSECDAEYDECFDKINIIIKTLQK</sequence>
<gene>
    <name evidence="5" type="primary">pabB</name>
    <name evidence="5" type="ORF">COA96_06235</name>
</gene>
<dbReference type="PRINTS" id="PR00095">
    <property type="entry name" value="ANTSNTHASEI"/>
</dbReference>
<protein>
    <recommendedName>
        <fullName evidence="1">aminodeoxychorismate synthase</fullName>
        <ecNumber evidence="1">2.6.1.85</ecNumber>
    </recommendedName>
</protein>
<dbReference type="Pfam" id="PF00425">
    <property type="entry name" value="Chorismate_bind"/>
    <property type="match status" value="1"/>
</dbReference>
<dbReference type="InterPro" id="IPR006805">
    <property type="entry name" value="Anth_synth_I_N"/>
</dbReference>
<evidence type="ECO:0000259" key="4">
    <source>
        <dbReference type="Pfam" id="PF04715"/>
    </source>
</evidence>
<dbReference type="Gene3D" id="3.60.120.10">
    <property type="entry name" value="Anthranilate synthase"/>
    <property type="match status" value="1"/>
</dbReference>
<dbReference type="InterPro" id="IPR015890">
    <property type="entry name" value="Chorismate_C"/>
</dbReference>
<dbReference type="Proteomes" id="UP000218327">
    <property type="component" value="Unassembled WGS sequence"/>
</dbReference>
<dbReference type="InterPro" id="IPR005801">
    <property type="entry name" value="ADC_synthase"/>
</dbReference>
<accession>A0A2A5B3I3</accession>
<dbReference type="SUPFAM" id="SSF56322">
    <property type="entry name" value="ADC synthase"/>
    <property type="match status" value="1"/>
</dbReference>
<dbReference type="AlphaFoldDB" id="A0A2A5B3I3"/>
<feature type="domain" description="Anthranilate synthase component I N-terminal" evidence="4">
    <location>
        <begin position="22"/>
        <end position="151"/>
    </location>
</feature>
<proteinExistence type="predicted"/>